<dbReference type="RefSeq" id="WP_157109193.1">
    <property type="nucleotide sequence ID" value="NZ_CP016282.1"/>
</dbReference>
<proteinExistence type="predicted"/>
<sequence length="245" mass="27965">MTFEVRDNRSSSARNPLDSTADDHGLTALRLVIGLIPLGSLATELVPSAGDRQTKRAIRTLQTLVQDLQLRLDLDTWSPTPTEEDLDAAFVRSLRAAQETAEEEKREFIWHGLINGWVRTHGNTDRDRFQRIVAKYDLEHFQLLRQMRSLVKDDIHWFSFESGSESLVDCLDRKRDALLPYLQEFAADGLVMIYDQPDIRQRGGEPSVSTRKNVLWKQDSDDLLNFVMDPRNVQNATSAPDAQSE</sequence>
<dbReference type="Proteomes" id="UP000092582">
    <property type="component" value="Chromosome 1"/>
</dbReference>
<evidence type="ECO:0000313" key="2">
    <source>
        <dbReference type="EMBL" id="ANP73041.1"/>
    </source>
</evidence>
<evidence type="ECO:0000256" key="1">
    <source>
        <dbReference type="SAM" id="MobiDB-lite"/>
    </source>
</evidence>
<dbReference type="OrthoDB" id="9813552at2"/>
<name>A0A1B1BKI1_9MICO</name>
<protein>
    <submittedName>
        <fullName evidence="2">Uncharacterized protein</fullName>
    </submittedName>
</protein>
<organism evidence="2 3">
    <name type="scientific">Cryobacterium arcticum</name>
    <dbReference type="NCBI Taxonomy" id="670052"/>
    <lineage>
        <taxon>Bacteria</taxon>
        <taxon>Bacillati</taxon>
        <taxon>Actinomycetota</taxon>
        <taxon>Actinomycetes</taxon>
        <taxon>Micrococcales</taxon>
        <taxon>Microbacteriaceae</taxon>
        <taxon>Cryobacterium</taxon>
    </lineage>
</organism>
<reference evidence="2 3" key="1">
    <citation type="submission" date="2016-06" db="EMBL/GenBank/DDBJ databases">
        <title>Genome sequencing of Cryobacterium arcticum PAMC 27867.</title>
        <authorList>
            <person name="Lee J."/>
            <person name="Kim O.-S."/>
        </authorList>
    </citation>
    <scope>NUCLEOTIDE SEQUENCE [LARGE SCALE GENOMIC DNA]</scope>
    <source>
        <strain evidence="2 3">PAMC 27867</strain>
    </source>
</reference>
<dbReference type="EMBL" id="CP016282">
    <property type="protein sequence ID" value="ANP73041.1"/>
    <property type="molecule type" value="Genomic_DNA"/>
</dbReference>
<evidence type="ECO:0000313" key="3">
    <source>
        <dbReference type="Proteomes" id="UP000092582"/>
    </source>
</evidence>
<dbReference type="KEGG" id="cart:PA27867_2089"/>
<keyword evidence="3" id="KW-1185">Reference proteome</keyword>
<feature type="region of interest" description="Disordered" evidence="1">
    <location>
        <begin position="1"/>
        <end position="20"/>
    </location>
</feature>
<accession>A0A1B1BKI1</accession>
<gene>
    <name evidence="2" type="ORF">PA27867_2089</name>
</gene>
<dbReference type="AlphaFoldDB" id="A0A1B1BKI1"/>